<sequence>STGSVLRRTSYLLCVCFHDFRFVHRKVPGKKKTNKELRRSEKVLHIADNSNSWQQIAGEQESKMFEVACLMFICPWLILVLLMFIAMTVL</sequence>
<dbReference type="IntAct" id="B6IDV7">
    <property type="interactions" value="7"/>
</dbReference>
<dbReference type="AlphaFoldDB" id="B6IDV7"/>
<feature type="non-terminal residue" evidence="2">
    <location>
        <position position="1"/>
    </location>
</feature>
<keyword evidence="1" id="KW-0812">Transmembrane</keyword>
<evidence type="ECO:0000256" key="1">
    <source>
        <dbReference type="SAM" id="Phobius"/>
    </source>
</evidence>
<organism evidence="2">
    <name type="scientific">Drosophila melanogaster</name>
    <name type="common">Fruit fly</name>
    <dbReference type="NCBI Taxonomy" id="7227"/>
    <lineage>
        <taxon>Eukaryota</taxon>
        <taxon>Metazoa</taxon>
        <taxon>Ecdysozoa</taxon>
        <taxon>Arthropoda</taxon>
        <taxon>Hexapoda</taxon>
        <taxon>Insecta</taxon>
        <taxon>Pterygota</taxon>
        <taxon>Neoptera</taxon>
        <taxon>Endopterygota</taxon>
        <taxon>Diptera</taxon>
        <taxon>Brachycera</taxon>
        <taxon>Muscomorpha</taxon>
        <taxon>Ephydroidea</taxon>
        <taxon>Drosophilidae</taxon>
        <taxon>Drosophila</taxon>
        <taxon>Sophophora</taxon>
    </lineage>
</organism>
<proteinExistence type="evidence at transcript level"/>
<dbReference type="EMBL" id="BT050547">
    <property type="protein sequence ID" value="ACJ13254.1"/>
    <property type="molecule type" value="mRNA"/>
</dbReference>
<name>B6IDV7_DROME</name>
<keyword evidence="1" id="KW-1133">Transmembrane helix</keyword>
<evidence type="ECO:0000313" key="2">
    <source>
        <dbReference type="EMBL" id="ACJ13254.1"/>
    </source>
</evidence>
<accession>B6IDV7</accession>
<protein>
    <submittedName>
        <fullName evidence="2">RE14176p</fullName>
    </submittedName>
</protein>
<feature type="transmembrane region" description="Helical" evidence="1">
    <location>
        <begin position="67"/>
        <end position="89"/>
    </location>
</feature>
<keyword evidence="1" id="KW-0472">Membrane</keyword>
<reference evidence="2" key="1">
    <citation type="submission" date="2008-11" db="EMBL/GenBank/DDBJ databases">
        <authorList>
            <person name="Carlson J."/>
            <person name="Booth B."/>
            <person name="Frise E."/>
            <person name="Park S."/>
            <person name="Wan K."/>
            <person name="Yu C."/>
            <person name="Celniker S."/>
        </authorList>
    </citation>
    <scope>NUCLEOTIDE SEQUENCE</scope>
    <source>
        <strain evidence="2">Berkeley</strain>
    </source>
</reference>